<keyword evidence="1" id="KW-0732">Signal</keyword>
<name>A0A6N9NP65_9FLAO</name>
<proteinExistence type="predicted"/>
<gene>
    <name evidence="3" type="ORF">GQN54_09215</name>
</gene>
<sequence length="236" mass="27179">MRIITSLVLLLFLSTSYAQEDRVDEYNRNLDDLTIPKRGPNKAKYTHAFLSYGFIIGESVGDSSSIKYGNSSTFSVGFRSKYRLTKFYELGYEIAYLRTRYLPVQDSLKNLPDGELHDKEMLANNALEVLVFNRFKLKNKDHSAGIFIDIGAYGNWNYRNVHYTKNEDAIPGAGRTVVKNYFLEYMNDYAYGLTARIGFNRFALDFRYRLSDVFDSKAKYGELPNMVIALQLGLHQ</sequence>
<keyword evidence="4" id="KW-1185">Reference proteome</keyword>
<dbReference type="AlphaFoldDB" id="A0A6N9NP65"/>
<evidence type="ECO:0000259" key="2">
    <source>
        <dbReference type="Pfam" id="PF13568"/>
    </source>
</evidence>
<comment type="caution">
    <text evidence="3">The sequence shown here is derived from an EMBL/GenBank/DDBJ whole genome shotgun (WGS) entry which is preliminary data.</text>
</comment>
<organism evidence="3 4">
    <name type="scientific">Acidiluteibacter ferrifornacis</name>
    <dbReference type="NCBI Taxonomy" id="2692424"/>
    <lineage>
        <taxon>Bacteria</taxon>
        <taxon>Pseudomonadati</taxon>
        <taxon>Bacteroidota</taxon>
        <taxon>Flavobacteriia</taxon>
        <taxon>Flavobacteriales</taxon>
        <taxon>Cryomorphaceae</taxon>
        <taxon>Acidiluteibacter</taxon>
    </lineage>
</organism>
<evidence type="ECO:0000256" key="1">
    <source>
        <dbReference type="SAM" id="SignalP"/>
    </source>
</evidence>
<accession>A0A6N9NP65</accession>
<dbReference type="EMBL" id="WWNE01000007">
    <property type="protein sequence ID" value="NBG66295.1"/>
    <property type="molecule type" value="Genomic_DNA"/>
</dbReference>
<reference evidence="3 4" key="1">
    <citation type="submission" date="2019-12" db="EMBL/GenBank/DDBJ databases">
        <authorList>
            <person name="Zhao J."/>
        </authorList>
    </citation>
    <scope>NUCLEOTIDE SEQUENCE [LARGE SCALE GENOMIC DNA]</scope>
    <source>
        <strain evidence="3 4">S-15</strain>
    </source>
</reference>
<dbReference type="Pfam" id="PF13568">
    <property type="entry name" value="OMP_b-brl_2"/>
    <property type="match status" value="1"/>
</dbReference>
<dbReference type="Proteomes" id="UP000470771">
    <property type="component" value="Unassembled WGS sequence"/>
</dbReference>
<feature type="chain" id="PRO_5027108899" evidence="1">
    <location>
        <begin position="21"/>
        <end position="236"/>
    </location>
</feature>
<feature type="domain" description="Outer membrane protein beta-barrel" evidence="2">
    <location>
        <begin position="53"/>
        <end position="210"/>
    </location>
</feature>
<dbReference type="RefSeq" id="WP_160633252.1">
    <property type="nucleotide sequence ID" value="NZ_WWNE01000007.1"/>
</dbReference>
<protein>
    <submittedName>
        <fullName evidence="3">Outer membrane beta-barrel protein</fullName>
    </submittedName>
</protein>
<feature type="signal peptide" evidence="1">
    <location>
        <begin position="1"/>
        <end position="20"/>
    </location>
</feature>
<dbReference type="InterPro" id="IPR025665">
    <property type="entry name" value="Beta-barrel_OMP_2"/>
</dbReference>
<evidence type="ECO:0000313" key="3">
    <source>
        <dbReference type="EMBL" id="NBG66295.1"/>
    </source>
</evidence>
<evidence type="ECO:0000313" key="4">
    <source>
        <dbReference type="Proteomes" id="UP000470771"/>
    </source>
</evidence>